<evidence type="ECO:0000259" key="2">
    <source>
        <dbReference type="Pfam" id="PF07786"/>
    </source>
</evidence>
<feature type="transmembrane region" description="Helical" evidence="1">
    <location>
        <begin position="308"/>
        <end position="331"/>
    </location>
</feature>
<dbReference type="EMBL" id="HBNR01022767">
    <property type="protein sequence ID" value="CAE4575579.1"/>
    <property type="molecule type" value="Transcribed_RNA"/>
</dbReference>
<dbReference type="InterPro" id="IPR012429">
    <property type="entry name" value="HGSNAT_cat"/>
</dbReference>
<feature type="transmembrane region" description="Helical" evidence="1">
    <location>
        <begin position="371"/>
        <end position="395"/>
    </location>
</feature>
<dbReference type="AlphaFoldDB" id="A0A7S4Q9P3"/>
<feature type="domain" description="Heparan-alpha-glucosaminide N-acetyltransferase catalytic" evidence="2">
    <location>
        <begin position="41"/>
        <end position="172"/>
    </location>
</feature>
<proteinExistence type="predicted"/>
<feature type="transmembrane region" description="Helical" evidence="1">
    <location>
        <begin position="338"/>
        <end position="359"/>
    </location>
</feature>
<keyword evidence="1" id="KW-0472">Membrane</keyword>
<evidence type="ECO:0000256" key="1">
    <source>
        <dbReference type="SAM" id="Phobius"/>
    </source>
</evidence>
<dbReference type="Pfam" id="PF07786">
    <property type="entry name" value="HGSNAT_cat"/>
    <property type="match status" value="1"/>
</dbReference>
<keyword evidence="1" id="KW-1133">Transmembrane helix</keyword>
<feature type="transmembrane region" description="Helical" evidence="1">
    <location>
        <begin position="154"/>
        <end position="171"/>
    </location>
</feature>
<gene>
    <name evidence="3" type="ORF">AMON00008_LOCUS15199</name>
</gene>
<accession>A0A7S4Q9P3</accession>
<feature type="transmembrane region" description="Helical" evidence="1">
    <location>
        <begin position="118"/>
        <end position="134"/>
    </location>
</feature>
<feature type="transmembrane region" description="Helical" evidence="1">
    <location>
        <begin position="75"/>
        <end position="97"/>
    </location>
</feature>
<reference evidence="3" key="1">
    <citation type="submission" date="2021-01" db="EMBL/GenBank/DDBJ databases">
        <authorList>
            <person name="Corre E."/>
            <person name="Pelletier E."/>
            <person name="Niang G."/>
            <person name="Scheremetjew M."/>
            <person name="Finn R."/>
            <person name="Kale V."/>
            <person name="Holt S."/>
            <person name="Cochrane G."/>
            <person name="Meng A."/>
            <person name="Brown T."/>
            <person name="Cohen L."/>
        </authorList>
    </citation>
    <scope>NUCLEOTIDE SEQUENCE</scope>
    <source>
        <strain evidence="3">CCMP3105</strain>
    </source>
</reference>
<feature type="transmembrane region" description="Helical" evidence="1">
    <location>
        <begin position="217"/>
        <end position="234"/>
    </location>
</feature>
<sequence>MGPSNGALAVGVAGGGADCGAASAAEASPPSQRPSGQKRPRLVGLDMLRGLTMAVMLLVDYAGTCYPSIDHAPWNGIHLADFVMPFFLWVSGVSMSISLRVRPGESPWKVFATAARRAVRLFLLGIVVQGGWYRLEKGMPVLRFDLSTVRWLGILQRIALAFLLLAAAELLPPRARAEAAAAAGGERLLPPAGAAELAVQREFHGFAAPFRARGPQWCVALAAAALGIVLTYGVRPPDSWAGCAPSVYLCADSAAGCTSQEDEDQLKQMGCSAVGFLDSHVLGVSHTYIRGSKVPSWPPTWGFDPEGLVTTCSAVLPMAFGLHIGFVWRALRDVQKVLLHWLVLGVALTAFASVLSIWVPLNKRLWSPSYSLLMCGLAALIYSGLFLVVDASAVLPASLRRFSRWAKAILSPLQWLGENCILFFVLSDCCGVLDLLLRSITWGKPYTEKNVVAWFQNTVLMQWFGLGSSCAGMYAECGPAVMTYVWIEILLWVIVCGVLHRQGIFWKI</sequence>
<feature type="transmembrane region" description="Helical" evidence="1">
    <location>
        <begin position="481"/>
        <end position="499"/>
    </location>
</feature>
<organism evidence="3">
    <name type="scientific">Alexandrium monilatum</name>
    <dbReference type="NCBI Taxonomy" id="311494"/>
    <lineage>
        <taxon>Eukaryota</taxon>
        <taxon>Sar</taxon>
        <taxon>Alveolata</taxon>
        <taxon>Dinophyceae</taxon>
        <taxon>Gonyaulacales</taxon>
        <taxon>Pyrocystaceae</taxon>
        <taxon>Alexandrium</taxon>
    </lineage>
</organism>
<evidence type="ECO:0000313" key="3">
    <source>
        <dbReference type="EMBL" id="CAE4575579.1"/>
    </source>
</evidence>
<name>A0A7S4Q9P3_9DINO</name>
<protein>
    <recommendedName>
        <fullName evidence="2">Heparan-alpha-glucosaminide N-acetyltransferase catalytic domain-containing protein</fullName>
    </recommendedName>
</protein>
<keyword evidence="1" id="KW-0812">Transmembrane</keyword>
<dbReference type="PANTHER" id="PTHR31061:SF24">
    <property type="entry name" value="LD22376P"/>
    <property type="match status" value="1"/>
</dbReference>
<dbReference type="PANTHER" id="PTHR31061">
    <property type="entry name" value="LD22376P"/>
    <property type="match status" value="1"/>
</dbReference>